<dbReference type="AlphaFoldDB" id="A0A537J3M1"/>
<dbReference type="Proteomes" id="UP000318093">
    <property type="component" value="Unassembled WGS sequence"/>
</dbReference>
<evidence type="ECO:0000313" key="1">
    <source>
        <dbReference type="EMBL" id="TMI78113.1"/>
    </source>
</evidence>
<reference evidence="1 2" key="1">
    <citation type="journal article" date="2019" name="Nat. Microbiol.">
        <title>Mediterranean grassland soil C-N compound turnover is dependent on rainfall and depth, and is mediated by genomically divergent microorganisms.</title>
        <authorList>
            <person name="Diamond S."/>
            <person name="Andeer P.F."/>
            <person name="Li Z."/>
            <person name="Crits-Christoph A."/>
            <person name="Burstein D."/>
            <person name="Anantharaman K."/>
            <person name="Lane K.R."/>
            <person name="Thomas B.C."/>
            <person name="Pan C."/>
            <person name="Northen T.R."/>
            <person name="Banfield J.F."/>
        </authorList>
    </citation>
    <scope>NUCLEOTIDE SEQUENCE [LARGE SCALE GENOMIC DNA]</scope>
    <source>
        <strain evidence="1">NP_6</strain>
    </source>
</reference>
<evidence type="ECO:0000313" key="2">
    <source>
        <dbReference type="Proteomes" id="UP000318093"/>
    </source>
</evidence>
<sequence>MLMGLERRGPVARVLKVLALSLSLGLAAAWRPAVLQQLPPQRTPGPSPALGGGAADLGLLMAVESGKVSVVPSAPALKQGDVIRAVIANGLERTLYTEDEKTDCSIVFLERSDAGTWHPVPGCALGRLPLVVAIGPGRGRVVTINPLSIHLRMGKPPTAKPAIGAGTYRIRFVYRVGLARGGQEFAALSRSFSIIP</sequence>
<dbReference type="EMBL" id="VBAN01000449">
    <property type="protein sequence ID" value="TMI78113.1"/>
    <property type="molecule type" value="Genomic_DNA"/>
</dbReference>
<gene>
    <name evidence="1" type="ORF">E6H03_12670</name>
</gene>
<comment type="caution">
    <text evidence="1">The sequence shown here is derived from an EMBL/GenBank/DDBJ whole genome shotgun (WGS) entry which is preliminary data.</text>
</comment>
<organism evidence="1 2">
    <name type="scientific">Candidatus Segetimicrobium genomatis</name>
    <dbReference type="NCBI Taxonomy" id="2569760"/>
    <lineage>
        <taxon>Bacteria</taxon>
        <taxon>Bacillati</taxon>
        <taxon>Candidatus Sysuimicrobiota</taxon>
        <taxon>Candidatus Sysuimicrobiia</taxon>
        <taxon>Candidatus Sysuimicrobiales</taxon>
        <taxon>Candidatus Segetimicrobiaceae</taxon>
        <taxon>Candidatus Segetimicrobium</taxon>
    </lineage>
</organism>
<protein>
    <submittedName>
        <fullName evidence="1">Uncharacterized protein</fullName>
    </submittedName>
</protein>
<name>A0A537J3M1_9BACT</name>
<proteinExistence type="predicted"/>
<accession>A0A537J3M1</accession>